<comment type="caution">
    <text evidence="9">The sequence shown here is derived from an EMBL/GenBank/DDBJ whole genome shotgun (WGS) entry which is preliminary data.</text>
</comment>
<name>A0A8J6PBW0_9GAMM</name>
<comment type="catalytic activity">
    <reaction evidence="7 8">
        <text>guanosine(966) in 16S rRNA + S-adenosyl-L-methionine = N(2)-methylguanosine(966) in 16S rRNA + S-adenosyl-L-homocysteine + H(+)</text>
        <dbReference type="Rhea" id="RHEA:23548"/>
        <dbReference type="Rhea" id="RHEA-COMP:10211"/>
        <dbReference type="Rhea" id="RHEA-COMP:10212"/>
        <dbReference type="ChEBI" id="CHEBI:15378"/>
        <dbReference type="ChEBI" id="CHEBI:57856"/>
        <dbReference type="ChEBI" id="CHEBI:59789"/>
        <dbReference type="ChEBI" id="CHEBI:74269"/>
        <dbReference type="ChEBI" id="CHEBI:74481"/>
        <dbReference type="EC" id="2.1.1.171"/>
    </reaction>
</comment>
<sequence>MVKKGKSRGGRRLRIVAGEWRGRTLSFPDNPGIRPTPDRVRETLFNWLQPTISGALCLDLFAGSGALGLEALSRGASHVDFVEFEQKSAQAIGEHLELLKSDRGEVFREDAFIFLEKRELSPYSLIFLDPPFNRDMLEKVFILLERSELSPKLQLYIETEQGVDELEIPSDWVVARKGKAGQVRYMLLESKGREES</sequence>
<dbReference type="InterPro" id="IPR004398">
    <property type="entry name" value="RNA_MeTrfase_RsmD"/>
</dbReference>
<comment type="similarity">
    <text evidence="2 8">Belongs to the methyltransferase superfamily. RsmD family.</text>
</comment>
<proteinExistence type="inferred from homology"/>
<dbReference type="PANTHER" id="PTHR43542:SF1">
    <property type="entry name" value="METHYLTRANSFERASE"/>
    <property type="match status" value="1"/>
</dbReference>
<dbReference type="Pfam" id="PF03602">
    <property type="entry name" value="Cons_hypoth95"/>
    <property type="match status" value="1"/>
</dbReference>
<dbReference type="GO" id="GO:0052913">
    <property type="term" value="F:16S rRNA (guanine(966)-N(2))-methyltransferase activity"/>
    <property type="evidence" value="ECO:0007669"/>
    <property type="project" value="UniProtKB-EC"/>
</dbReference>
<dbReference type="PANTHER" id="PTHR43542">
    <property type="entry name" value="METHYLTRANSFERASE"/>
    <property type="match status" value="1"/>
</dbReference>
<dbReference type="InterPro" id="IPR029063">
    <property type="entry name" value="SAM-dependent_MTases_sf"/>
</dbReference>
<evidence type="ECO:0000256" key="1">
    <source>
        <dbReference type="ARBA" id="ARBA00002649"/>
    </source>
</evidence>
<dbReference type="EC" id="2.1.1.171" evidence="3 8"/>
<dbReference type="CDD" id="cd02440">
    <property type="entry name" value="AdoMet_MTases"/>
    <property type="match status" value="1"/>
</dbReference>
<keyword evidence="5 8" id="KW-0489">Methyltransferase</keyword>
<dbReference type="EMBL" id="JACNFK010000039">
    <property type="protein sequence ID" value="MBC8520356.1"/>
    <property type="molecule type" value="Genomic_DNA"/>
</dbReference>
<dbReference type="Proteomes" id="UP000654401">
    <property type="component" value="Unassembled WGS sequence"/>
</dbReference>
<dbReference type="SUPFAM" id="SSF53335">
    <property type="entry name" value="S-adenosyl-L-methionine-dependent methyltransferases"/>
    <property type="match status" value="1"/>
</dbReference>
<evidence type="ECO:0000256" key="2">
    <source>
        <dbReference type="ARBA" id="ARBA00005269"/>
    </source>
</evidence>
<evidence type="ECO:0000256" key="4">
    <source>
        <dbReference type="ARBA" id="ARBA00013682"/>
    </source>
</evidence>
<dbReference type="AlphaFoldDB" id="A0A8J6PBW0"/>
<keyword evidence="8" id="KW-0949">S-adenosyl-L-methionine</keyword>
<evidence type="ECO:0000256" key="6">
    <source>
        <dbReference type="ARBA" id="ARBA00022679"/>
    </source>
</evidence>
<dbReference type="PIRSF" id="PIRSF004553">
    <property type="entry name" value="CHP00095"/>
    <property type="match status" value="1"/>
</dbReference>
<evidence type="ECO:0000313" key="10">
    <source>
        <dbReference type="Proteomes" id="UP000654401"/>
    </source>
</evidence>
<keyword evidence="8" id="KW-0698">rRNA processing</keyword>
<evidence type="ECO:0000256" key="3">
    <source>
        <dbReference type="ARBA" id="ARBA00012141"/>
    </source>
</evidence>
<dbReference type="NCBIfam" id="TIGR00095">
    <property type="entry name" value="16S rRNA (guanine(966)-N(2))-methyltransferase RsmD"/>
    <property type="match status" value="1"/>
</dbReference>
<evidence type="ECO:0000313" key="9">
    <source>
        <dbReference type="EMBL" id="MBC8520356.1"/>
    </source>
</evidence>
<dbReference type="GO" id="GO:0003676">
    <property type="term" value="F:nucleic acid binding"/>
    <property type="evidence" value="ECO:0007669"/>
    <property type="project" value="InterPro"/>
</dbReference>
<protein>
    <recommendedName>
        <fullName evidence="4 8">Ribosomal RNA small subunit methyltransferase D</fullName>
        <ecNumber evidence="3 8">2.1.1.171</ecNumber>
    </recommendedName>
</protein>
<organism evidence="9 10">
    <name type="scientific">Candidatus Thiopontia autotrophica</name>
    <dbReference type="NCBI Taxonomy" id="2841688"/>
    <lineage>
        <taxon>Bacteria</taxon>
        <taxon>Pseudomonadati</taxon>
        <taxon>Pseudomonadota</taxon>
        <taxon>Gammaproteobacteria</taxon>
        <taxon>Candidatus Thiopontia</taxon>
    </lineage>
</organism>
<dbReference type="PROSITE" id="PS00092">
    <property type="entry name" value="N6_MTASE"/>
    <property type="match status" value="1"/>
</dbReference>
<gene>
    <name evidence="9" type="primary">rsmD</name>
    <name evidence="9" type="ORF">H8D24_08150</name>
</gene>
<accession>A0A8J6PBW0</accession>
<dbReference type="InterPro" id="IPR002052">
    <property type="entry name" value="DNA_methylase_N6_adenine_CS"/>
</dbReference>
<dbReference type="Gene3D" id="3.40.50.150">
    <property type="entry name" value="Vaccinia Virus protein VP39"/>
    <property type="match status" value="1"/>
</dbReference>
<reference evidence="9 10" key="1">
    <citation type="submission" date="2020-08" db="EMBL/GenBank/DDBJ databases">
        <title>Bridging the membrane lipid divide: bacteria of the FCB group superphylum have the potential to synthesize archaeal ether lipids.</title>
        <authorList>
            <person name="Villanueva L."/>
            <person name="Von Meijenfeldt F.A.B."/>
            <person name="Westbye A.B."/>
            <person name="Yadav S."/>
            <person name="Hopmans E.C."/>
            <person name="Dutilh B.E."/>
            <person name="Sinninghe Damste J.S."/>
        </authorList>
    </citation>
    <scope>NUCLEOTIDE SEQUENCE [LARGE SCALE GENOMIC DNA]</scope>
    <source>
        <strain evidence="9">NIOZ-UU100</strain>
    </source>
</reference>
<evidence type="ECO:0000256" key="5">
    <source>
        <dbReference type="ARBA" id="ARBA00022603"/>
    </source>
</evidence>
<keyword evidence="6 8" id="KW-0808">Transferase</keyword>
<comment type="function">
    <text evidence="1 8">Specifically methylates the guanine in position 966 of 16S rRNA in the assembled 30S particle.</text>
</comment>
<evidence type="ECO:0000256" key="7">
    <source>
        <dbReference type="ARBA" id="ARBA00048326"/>
    </source>
</evidence>
<evidence type="ECO:0000256" key="8">
    <source>
        <dbReference type="PIRNR" id="PIRNR004553"/>
    </source>
</evidence>